<dbReference type="InterPro" id="IPR043502">
    <property type="entry name" value="DNA/RNA_pol_sf"/>
</dbReference>
<dbReference type="GeneID" id="134291133"/>
<sequence length="298" mass="33892">MLLKGPDMLIPLASVLCGFRQYSIAVSGDLKQMFHQFRIRPQDVHSQRFLYREHPSKPVTTFVMDVGSFGATCSPSQAQYIKNLNAKEHEAEFPEATDAIVKKHYVDDYLDSFDTEEKAIKVALDVKTVHARGGFEIRNWHSNSAALLDRVGNTKHQESKVINVGTENEAERVLGLIWMPNEDYLAFAADLKLDEVTPTKRNILRCVMSLFDSQGILSHVTVQGRMIIQDTWRSQVSWDEEVSDSIQTRWRKWIKLLEEVNKIRLPRPYFPGFSAADIGCVDLHIFTDASEEAYAATA</sequence>
<dbReference type="Proteomes" id="UP000069940">
    <property type="component" value="Unassembled WGS sequence"/>
</dbReference>
<evidence type="ECO:0000313" key="1">
    <source>
        <dbReference type="EnsemblMetazoa" id="AALFPA23_001063.P817"/>
    </source>
</evidence>
<keyword evidence="2" id="KW-1185">Reference proteome</keyword>
<accession>A0ABM1XMQ3</accession>
<dbReference type="RefSeq" id="XP_062714478.1">
    <property type="nucleotide sequence ID" value="XM_062858494.1"/>
</dbReference>
<name>A0ABM1XMQ3_AEDAL</name>
<dbReference type="SUPFAM" id="SSF56672">
    <property type="entry name" value="DNA/RNA polymerases"/>
    <property type="match status" value="1"/>
</dbReference>
<dbReference type="PANTHER" id="PTHR47331:SF5">
    <property type="entry name" value="RIBONUCLEASE H"/>
    <property type="match status" value="1"/>
</dbReference>
<proteinExistence type="predicted"/>
<evidence type="ECO:0000313" key="2">
    <source>
        <dbReference type="Proteomes" id="UP000069940"/>
    </source>
</evidence>
<dbReference type="EnsemblMetazoa" id="AALFPA23_001063.R817">
    <property type="protein sequence ID" value="AALFPA23_001063.P817"/>
    <property type="gene ID" value="AALFPA23_001063"/>
</dbReference>
<reference evidence="2" key="1">
    <citation type="journal article" date="2015" name="Proc. Natl. Acad. Sci. U.S.A.">
        <title>Genome sequence of the Asian Tiger mosquito, Aedes albopictus, reveals insights into its biology, genetics, and evolution.</title>
        <authorList>
            <person name="Chen X.G."/>
            <person name="Jiang X."/>
            <person name="Gu J."/>
            <person name="Xu M."/>
            <person name="Wu Y."/>
            <person name="Deng Y."/>
            <person name="Zhang C."/>
            <person name="Bonizzoni M."/>
            <person name="Dermauw W."/>
            <person name="Vontas J."/>
            <person name="Armbruster P."/>
            <person name="Huang X."/>
            <person name="Yang Y."/>
            <person name="Zhang H."/>
            <person name="He W."/>
            <person name="Peng H."/>
            <person name="Liu Y."/>
            <person name="Wu K."/>
            <person name="Chen J."/>
            <person name="Lirakis M."/>
            <person name="Topalis P."/>
            <person name="Van Leeuwen T."/>
            <person name="Hall A.B."/>
            <person name="Jiang X."/>
            <person name="Thorpe C."/>
            <person name="Mueller R.L."/>
            <person name="Sun C."/>
            <person name="Waterhouse R.M."/>
            <person name="Yan G."/>
            <person name="Tu Z.J."/>
            <person name="Fang X."/>
            <person name="James A.A."/>
        </authorList>
    </citation>
    <scope>NUCLEOTIDE SEQUENCE [LARGE SCALE GENOMIC DNA]</scope>
    <source>
        <strain evidence="2">Foshan</strain>
    </source>
</reference>
<organism evidence="1 2">
    <name type="scientific">Aedes albopictus</name>
    <name type="common">Asian tiger mosquito</name>
    <name type="synonym">Stegomyia albopicta</name>
    <dbReference type="NCBI Taxonomy" id="7160"/>
    <lineage>
        <taxon>Eukaryota</taxon>
        <taxon>Metazoa</taxon>
        <taxon>Ecdysozoa</taxon>
        <taxon>Arthropoda</taxon>
        <taxon>Hexapoda</taxon>
        <taxon>Insecta</taxon>
        <taxon>Pterygota</taxon>
        <taxon>Neoptera</taxon>
        <taxon>Endopterygota</taxon>
        <taxon>Diptera</taxon>
        <taxon>Nematocera</taxon>
        <taxon>Culicoidea</taxon>
        <taxon>Culicidae</taxon>
        <taxon>Culicinae</taxon>
        <taxon>Aedini</taxon>
        <taxon>Aedes</taxon>
        <taxon>Stegomyia</taxon>
    </lineage>
</organism>
<dbReference type="InterPro" id="IPR008042">
    <property type="entry name" value="Retrotrans_Pao"/>
</dbReference>
<protein>
    <submittedName>
        <fullName evidence="1">Uncharacterized protein</fullName>
    </submittedName>
</protein>
<reference evidence="1" key="2">
    <citation type="submission" date="2025-05" db="UniProtKB">
        <authorList>
            <consortium name="EnsemblMetazoa"/>
        </authorList>
    </citation>
    <scope>IDENTIFICATION</scope>
    <source>
        <strain evidence="1">Foshan</strain>
    </source>
</reference>
<dbReference type="PANTHER" id="PTHR47331">
    <property type="entry name" value="PHD-TYPE DOMAIN-CONTAINING PROTEIN"/>
    <property type="match status" value="1"/>
</dbReference>
<dbReference type="Pfam" id="PF05380">
    <property type="entry name" value="Peptidase_A17"/>
    <property type="match status" value="1"/>
</dbReference>